<comment type="subcellular location">
    <subcellularLocation>
        <location evidence="1 8">Nucleus</location>
    </subcellularLocation>
</comment>
<proteinExistence type="inferred from homology"/>
<evidence type="ECO:0000313" key="9">
    <source>
        <dbReference type="EMBL" id="KFB45370.1"/>
    </source>
</evidence>
<dbReference type="AlphaFoldDB" id="A0A084W576"/>
<keyword evidence="11" id="KW-1185">Reference proteome</keyword>
<keyword evidence="4 8" id="KW-0677">Repeat</keyword>
<dbReference type="InterPro" id="IPR015943">
    <property type="entry name" value="WD40/YVTN_repeat-like_dom_sf"/>
</dbReference>
<reference evidence="10" key="2">
    <citation type="submission" date="2020-05" db="UniProtKB">
        <authorList>
            <consortium name="EnsemblMetazoa"/>
        </authorList>
    </citation>
    <scope>IDENTIFICATION</scope>
</reference>
<comment type="function">
    <text evidence="6">Required for the Mettl1-dependent formation of N(7)-methylguanine at position 46 (m7G46) in tRNA. In the Mettl1-wuho methyltransferase complex, it is required to stabilize and induce conformational changes of the catalytic subunit. Required for binding of nanos mRNA and repression of translation by the mei-P26-bgcn-bam-sxl complex. May cooperate with mei-P26 and nanos to derepress the BMP signaling pathway. May cooperate with mei-P26 to suppress expression of a subset of microRNAs. May cooperate with mei-P26 to regulate bam expression levels in germline cells during gametogenesis. Required to promote mitosis to meiosis transition during gametogenesis. May regulate germline cell division in part by regulating ribosome biogenesis.</text>
</comment>
<dbReference type="InterPro" id="IPR001680">
    <property type="entry name" value="WD40_rpt"/>
</dbReference>
<dbReference type="Proteomes" id="UP000030765">
    <property type="component" value="Unassembled WGS sequence"/>
</dbReference>
<evidence type="ECO:0000256" key="2">
    <source>
        <dbReference type="ARBA" id="ARBA00022574"/>
    </source>
</evidence>
<evidence type="ECO:0000256" key="5">
    <source>
        <dbReference type="ARBA" id="ARBA00023242"/>
    </source>
</evidence>
<keyword evidence="5 8" id="KW-0539">Nucleus</keyword>
<dbReference type="PANTHER" id="PTHR16288:SF0">
    <property type="entry name" value="TRNA (GUANINE-N(7)-)-METHYLTRANSFERASE NON-CATALYTIC SUBUNIT WDR4"/>
    <property type="match status" value="1"/>
</dbReference>
<reference evidence="9 11" key="1">
    <citation type="journal article" date="2014" name="BMC Genomics">
        <title>Genome sequence of Anopheles sinensis provides insight into genetics basis of mosquito competence for malaria parasites.</title>
        <authorList>
            <person name="Zhou D."/>
            <person name="Zhang D."/>
            <person name="Ding G."/>
            <person name="Shi L."/>
            <person name="Hou Q."/>
            <person name="Ye Y."/>
            <person name="Xu Y."/>
            <person name="Zhou H."/>
            <person name="Xiong C."/>
            <person name="Li S."/>
            <person name="Yu J."/>
            <person name="Hong S."/>
            <person name="Yu X."/>
            <person name="Zou P."/>
            <person name="Chen C."/>
            <person name="Chang X."/>
            <person name="Wang W."/>
            <person name="Lv Y."/>
            <person name="Sun Y."/>
            <person name="Ma L."/>
            <person name="Shen B."/>
            <person name="Zhu C."/>
        </authorList>
    </citation>
    <scope>NUCLEOTIDE SEQUENCE [LARGE SCALE GENOMIC DNA]</scope>
</reference>
<dbReference type="InterPro" id="IPR036322">
    <property type="entry name" value="WD40_repeat_dom_sf"/>
</dbReference>
<dbReference type="GO" id="GO:0043527">
    <property type="term" value="C:tRNA methyltransferase complex"/>
    <property type="evidence" value="ECO:0007669"/>
    <property type="project" value="TreeGrafter"/>
</dbReference>
<organism evidence="9">
    <name type="scientific">Anopheles sinensis</name>
    <name type="common">Mosquito</name>
    <dbReference type="NCBI Taxonomy" id="74873"/>
    <lineage>
        <taxon>Eukaryota</taxon>
        <taxon>Metazoa</taxon>
        <taxon>Ecdysozoa</taxon>
        <taxon>Arthropoda</taxon>
        <taxon>Hexapoda</taxon>
        <taxon>Insecta</taxon>
        <taxon>Pterygota</taxon>
        <taxon>Neoptera</taxon>
        <taxon>Endopterygota</taxon>
        <taxon>Diptera</taxon>
        <taxon>Nematocera</taxon>
        <taxon>Culicoidea</taxon>
        <taxon>Culicidae</taxon>
        <taxon>Anophelinae</taxon>
        <taxon>Anopheles</taxon>
    </lineage>
</organism>
<dbReference type="VEuPathDB" id="VectorBase:ASIS017920"/>
<dbReference type="EMBL" id="ATLV01020513">
    <property type="status" value="NOT_ANNOTATED_CDS"/>
    <property type="molecule type" value="Genomic_DNA"/>
</dbReference>
<evidence type="ECO:0000256" key="4">
    <source>
        <dbReference type="ARBA" id="ARBA00022737"/>
    </source>
</evidence>
<evidence type="ECO:0000256" key="8">
    <source>
        <dbReference type="HAMAP-Rule" id="MF_03056"/>
    </source>
</evidence>
<sequence>MHDLKIYPTFTAVGIKDRVVLLSNNGECLHEIVISPSTPVEKAANAKDGENGNGPLQPAHVVTLEYCPVSKVLAVSLSDKTLQSYRLKESEGELSSEPLGDRIQAIRTIVCMKFAPKHGVLFGCDKSDCFEFDPFGKAEKQPKWILGHMSQILGMAVSEDERFIITCDRDEKIKVTSYPDCHNIVGYCLGHHEYVGGLELLSQQALLSVSGDKTLRLWNYTEGKELICHNLDDPAVGVALQPSKDTGGALCAVRSLVANKIEVVHIQLDDSEKKCVPCETLSVEDGLAIVQAALNPSLELVVLAVDKESKAVKFLVYTFDANKRCFAECADHVLQKKLQNHFEGSKIEQLRDYSTLFKNTIDNLSDYFERKKLKIDGKKSK</sequence>
<dbReference type="SUPFAM" id="SSF50978">
    <property type="entry name" value="WD40 repeat-like"/>
    <property type="match status" value="1"/>
</dbReference>
<protein>
    <submittedName>
        <fullName evidence="9">AGAP001406-PA-like protein</fullName>
    </submittedName>
    <submittedName>
        <fullName evidence="10">tRNA (guanine-N(7)-)-methyltransferase non-catalytic subunit wuho</fullName>
    </submittedName>
</protein>
<comment type="function">
    <text evidence="8">Required for the formation of N(7)-methylguanine at position 46 (m7G46) in tRNA. In the complex, it is required to stabilize and induce conformational changes of the catalytic subunit.</text>
</comment>
<dbReference type="Gene3D" id="2.130.10.10">
    <property type="entry name" value="YVTN repeat-like/Quinoprotein amine dehydrogenase"/>
    <property type="match status" value="1"/>
</dbReference>
<dbReference type="InterPro" id="IPR028884">
    <property type="entry name" value="Trm82"/>
</dbReference>
<dbReference type="SMART" id="SM00320">
    <property type="entry name" value="WD40"/>
    <property type="match status" value="2"/>
</dbReference>
<dbReference type="PANTHER" id="PTHR16288">
    <property type="entry name" value="WD40 REPEAT PROTEIN 4"/>
    <property type="match status" value="1"/>
</dbReference>
<comment type="similarity">
    <text evidence="8">Belongs to the WD repeat TRM82 family.</text>
</comment>
<name>A0A084W576_ANOSI</name>
<keyword evidence="2 8" id="KW-0853">WD repeat</keyword>
<evidence type="ECO:0000313" key="11">
    <source>
        <dbReference type="Proteomes" id="UP000030765"/>
    </source>
</evidence>
<dbReference type="GO" id="GO:0005829">
    <property type="term" value="C:cytosol"/>
    <property type="evidence" value="ECO:0007669"/>
    <property type="project" value="TreeGrafter"/>
</dbReference>
<dbReference type="STRING" id="74873.A0A084W576"/>
<dbReference type="GO" id="GO:0106004">
    <property type="term" value="P:tRNA (guanine-N7)-methylation"/>
    <property type="evidence" value="ECO:0007669"/>
    <property type="project" value="UniProtKB-UniRule"/>
</dbReference>
<dbReference type="OrthoDB" id="371245at2759"/>
<dbReference type="GO" id="GO:0005634">
    <property type="term" value="C:nucleus"/>
    <property type="evidence" value="ECO:0007669"/>
    <property type="project" value="UniProtKB-SubCell"/>
</dbReference>
<dbReference type="HAMAP" id="MF_03056">
    <property type="entry name" value="TRM82"/>
    <property type="match status" value="1"/>
</dbReference>
<dbReference type="EMBL" id="KE525302">
    <property type="protein sequence ID" value="KFB45370.1"/>
    <property type="molecule type" value="Genomic_DNA"/>
</dbReference>
<dbReference type="OMA" id="SVWFKKR"/>
<accession>A0A084W576</accession>
<evidence type="ECO:0000256" key="1">
    <source>
        <dbReference type="ARBA" id="ARBA00004123"/>
    </source>
</evidence>
<dbReference type="Pfam" id="PF00400">
    <property type="entry name" value="WD40"/>
    <property type="match status" value="1"/>
</dbReference>
<dbReference type="EnsemblMetazoa" id="ASIC013322-RA">
    <property type="protein sequence ID" value="ASIC013322-PA"/>
    <property type="gene ID" value="ASIC013322"/>
</dbReference>
<comment type="pathway">
    <text evidence="8">tRNA modification; N(7)-methylguanine-tRNA biosynthesis.</text>
</comment>
<gene>
    <name evidence="9" type="ORF">ZHAS_00013322</name>
</gene>
<dbReference type="VEuPathDB" id="VectorBase:ASIC013322"/>
<evidence type="ECO:0000256" key="6">
    <source>
        <dbReference type="ARBA" id="ARBA00093337"/>
    </source>
</evidence>
<keyword evidence="3 8" id="KW-0819">tRNA processing</keyword>
<evidence type="ECO:0000313" key="10">
    <source>
        <dbReference type="EnsemblMetazoa" id="ASIC013322-PA"/>
    </source>
</evidence>
<comment type="subunit">
    <text evidence="7">Forms a heterodimer with the catalytic subunit Mettl1. Interacts with mei-P26 and weakly interacts with bgcn; required for the function or formation of the mei-P26-bgcn-bam-sxl complex. Interacts with nanos; may be involved in mei-P26-dependent derepression of the BMP signaling pathway. Interacts with Myc; the interaction may be mediated by mei-P26 and may be involved in the regulation of ribosome biogenesis.</text>
</comment>
<dbReference type="UniPathway" id="UPA00989"/>
<evidence type="ECO:0000256" key="3">
    <source>
        <dbReference type="ARBA" id="ARBA00022694"/>
    </source>
</evidence>
<evidence type="ECO:0000256" key="7">
    <source>
        <dbReference type="ARBA" id="ARBA00093542"/>
    </source>
</evidence>